<evidence type="ECO:0000256" key="6">
    <source>
        <dbReference type="ARBA" id="ARBA00023136"/>
    </source>
</evidence>
<dbReference type="Pfam" id="PF00001">
    <property type="entry name" value="7tm_1"/>
    <property type="match status" value="1"/>
</dbReference>
<dbReference type="RefSeq" id="XP_019736035.1">
    <property type="nucleotide sequence ID" value="XM_019880476.1"/>
</dbReference>
<dbReference type="GeneID" id="109522164"/>
<dbReference type="PRINTS" id="PR00237">
    <property type="entry name" value="GPCRRHODOPSN"/>
</dbReference>
<feature type="transmembrane region" description="Helical" evidence="9">
    <location>
        <begin position="47"/>
        <end position="69"/>
    </location>
</feature>
<dbReference type="PANTHER" id="PTHR11394">
    <property type="entry name" value="TASTE RECEPTOR TYPE 2"/>
    <property type="match status" value="1"/>
</dbReference>
<evidence type="ECO:0000256" key="3">
    <source>
        <dbReference type="ARBA" id="ARBA00022692"/>
    </source>
</evidence>
<evidence type="ECO:0000256" key="8">
    <source>
        <dbReference type="ARBA" id="ARBA00023224"/>
    </source>
</evidence>
<keyword evidence="4 9" id="KW-1133">Transmembrane helix</keyword>
<name>A0A3Q2YQ82_HIPCM</name>
<dbReference type="Proteomes" id="UP000264820">
    <property type="component" value="Unplaced"/>
</dbReference>
<dbReference type="GO" id="GO:0016020">
    <property type="term" value="C:membrane"/>
    <property type="evidence" value="ECO:0007669"/>
    <property type="project" value="UniProtKB-SubCell"/>
</dbReference>
<dbReference type="CTD" id="100004842"/>
<keyword evidence="7" id="KW-0675">Receptor</keyword>
<evidence type="ECO:0000256" key="1">
    <source>
        <dbReference type="ARBA" id="ARBA00004141"/>
    </source>
</evidence>
<evidence type="ECO:0000313" key="11">
    <source>
        <dbReference type="Ensembl" id="ENSHCOP00000019948.1"/>
    </source>
</evidence>
<comment type="subcellular location">
    <subcellularLocation>
        <location evidence="1">Membrane</location>
        <topology evidence="1">Multi-pass membrane protein</topology>
    </subcellularLocation>
</comment>
<feature type="transmembrane region" description="Helical" evidence="9">
    <location>
        <begin position="89"/>
        <end position="110"/>
    </location>
</feature>
<dbReference type="GO" id="GO:0004930">
    <property type="term" value="F:G protein-coupled receptor activity"/>
    <property type="evidence" value="ECO:0007669"/>
    <property type="project" value="UniProtKB-KW"/>
</dbReference>
<dbReference type="STRING" id="109280.ENSHCOP00000019948"/>
<dbReference type="InterPro" id="IPR000276">
    <property type="entry name" value="GPCR_Rhodpsn"/>
</dbReference>
<dbReference type="PANTHER" id="PTHR11394:SF72">
    <property type="entry name" value="OLFACTORY RECEPTOR CLASS A-LIKE PROTEIN 4"/>
    <property type="match status" value="1"/>
</dbReference>
<keyword evidence="2" id="KW-0716">Sensory transduction</keyword>
<proteinExistence type="predicted"/>
<dbReference type="GeneTree" id="ENSGT00650000093633"/>
<feature type="transmembrane region" description="Helical" evidence="9">
    <location>
        <begin position="280"/>
        <end position="300"/>
    </location>
</feature>
<evidence type="ECO:0000313" key="12">
    <source>
        <dbReference type="Proteomes" id="UP000264820"/>
    </source>
</evidence>
<evidence type="ECO:0000256" key="5">
    <source>
        <dbReference type="ARBA" id="ARBA00023040"/>
    </source>
</evidence>
<evidence type="ECO:0000256" key="4">
    <source>
        <dbReference type="ARBA" id="ARBA00022989"/>
    </source>
</evidence>
<dbReference type="Gene3D" id="1.20.1070.10">
    <property type="entry name" value="Rhodopsin 7-helix transmembrane proteins"/>
    <property type="match status" value="1"/>
</dbReference>
<dbReference type="Ensembl" id="ENSHCOT00000007441.1">
    <property type="protein sequence ID" value="ENSHCOP00000019948.1"/>
    <property type="gene ID" value="ENSHCOG00000005601.1"/>
</dbReference>
<feature type="transmembrane region" description="Helical" evidence="9">
    <location>
        <begin position="189"/>
        <end position="212"/>
    </location>
</feature>
<dbReference type="AlphaFoldDB" id="A0A3Q2YQ82"/>
<evidence type="ECO:0000259" key="10">
    <source>
        <dbReference type="PROSITE" id="PS50262"/>
    </source>
</evidence>
<feature type="domain" description="G-protein coupled receptors family 1 profile" evidence="10">
    <location>
        <begin position="22"/>
        <end position="259"/>
    </location>
</feature>
<dbReference type="InterPro" id="IPR017452">
    <property type="entry name" value="GPCR_Rhodpsn_7TM"/>
</dbReference>
<dbReference type="SUPFAM" id="SSF81321">
    <property type="entry name" value="Family A G protein-coupled receptor-like"/>
    <property type="match status" value="1"/>
</dbReference>
<dbReference type="OMA" id="PGWCRVF"/>
<feature type="transmembrane region" description="Helical" evidence="9">
    <location>
        <begin position="131"/>
        <end position="152"/>
    </location>
</feature>
<dbReference type="KEGG" id="hcq:109522164"/>
<evidence type="ECO:0000256" key="2">
    <source>
        <dbReference type="ARBA" id="ARBA00022606"/>
    </source>
</evidence>
<evidence type="ECO:0000256" key="9">
    <source>
        <dbReference type="SAM" id="Phobius"/>
    </source>
</evidence>
<dbReference type="OrthoDB" id="9935175at2759"/>
<feature type="transmembrane region" description="Helical" evidence="9">
    <location>
        <begin position="246"/>
        <end position="268"/>
    </location>
</feature>
<sequence>MSAVLTVDAILFGMLVICGILGNFLVIFVVVQAATESPSRRLPPSDTILVHLSLANLLTSLFRTVPIFVSDLGLDVTLSPGWCRVFMLLWVWWRAVGCWVTLALSVFHCTTLRRQRVTFGPMALQQERRRIWIALGVVWGANLAFATPALVYSTHVHGNATVELMVISCTTRPLLGCIWEFPSSQQGAAFASASLALNEVLPLVLMVCTNLASLHSLAKHIRAVTAGGEQGELAKHVSGERKAAHVIMLMVSLFVVCWVLQVAAVTYYNHDRGHHAEGLLTVAHFSASLFVGFCPMVVALGHGKLRKRIVGMILGWWKVFKRHRVDGGGGVQPPQAKGKRAKQTIFVVQKERKNNCGSKS</sequence>
<dbReference type="CDD" id="cd00637">
    <property type="entry name" value="7tm_classA_rhodopsin-like"/>
    <property type="match status" value="1"/>
</dbReference>
<dbReference type="PROSITE" id="PS50262">
    <property type="entry name" value="G_PROTEIN_RECEP_F1_2"/>
    <property type="match status" value="1"/>
</dbReference>
<keyword evidence="6 9" id="KW-0472">Membrane</keyword>
<reference evidence="11" key="2">
    <citation type="submission" date="2025-09" db="UniProtKB">
        <authorList>
            <consortium name="Ensembl"/>
        </authorList>
    </citation>
    <scope>IDENTIFICATION</scope>
</reference>
<keyword evidence="12" id="KW-1185">Reference proteome</keyword>
<evidence type="ECO:0000256" key="7">
    <source>
        <dbReference type="ARBA" id="ARBA00023170"/>
    </source>
</evidence>
<keyword evidence="5" id="KW-0297">G-protein coupled receptor</keyword>
<protein>
    <submittedName>
        <fullName evidence="11">Olfactory receptor class A related 4</fullName>
    </submittedName>
</protein>
<feature type="transmembrane region" description="Helical" evidence="9">
    <location>
        <begin position="12"/>
        <end position="35"/>
    </location>
</feature>
<keyword evidence="3 9" id="KW-0812">Transmembrane</keyword>
<organism evidence="11 12">
    <name type="scientific">Hippocampus comes</name>
    <name type="common">Tiger tail seahorse</name>
    <dbReference type="NCBI Taxonomy" id="109280"/>
    <lineage>
        <taxon>Eukaryota</taxon>
        <taxon>Metazoa</taxon>
        <taxon>Chordata</taxon>
        <taxon>Craniata</taxon>
        <taxon>Vertebrata</taxon>
        <taxon>Euteleostomi</taxon>
        <taxon>Actinopterygii</taxon>
        <taxon>Neopterygii</taxon>
        <taxon>Teleostei</taxon>
        <taxon>Neoteleostei</taxon>
        <taxon>Acanthomorphata</taxon>
        <taxon>Syngnathiaria</taxon>
        <taxon>Syngnathiformes</taxon>
        <taxon>Syngnathoidei</taxon>
        <taxon>Syngnathidae</taxon>
        <taxon>Hippocampus</taxon>
    </lineage>
</organism>
<keyword evidence="8" id="KW-0807">Transducer</keyword>
<reference evidence="11" key="1">
    <citation type="submission" date="2025-08" db="UniProtKB">
        <authorList>
            <consortium name="Ensembl"/>
        </authorList>
    </citation>
    <scope>IDENTIFICATION</scope>
</reference>
<accession>A0A3Q2YQ82</accession>